<reference evidence="2" key="1">
    <citation type="journal article" date="2021" name="Proc. Natl. Acad. Sci. U.S.A.">
        <title>A Catalog of Tens of Thousands of Viruses from Human Metagenomes Reveals Hidden Associations with Chronic Diseases.</title>
        <authorList>
            <person name="Tisza M.J."/>
            <person name="Buck C.B."/>
        </authorList>
    </citation>
    <scope>NUCLEOTIDE SEQUENCE</scope>
    <source>
        <strain evidence="2">Ctuaf34</strain>
    </source>
</reference>
<dbReference type="EMBL" id="BK015104">
    <property type="protein sequence ID" value="DAD91159.1"/>
    <property type="molecule type" value="Genomic_DNA"/>
</dbReference>
<accession>A0A8S5N9T7</accession>
<evidence type="ECO:0000313" key="2">
    <source>
        <dbReference type="EMBL" id="DAD91159.1"/>
    </source>
</evidence>
<evidence type="ECO:0000256" key="1">
    <source>
        <dbReference type="SAM" id="Phobius"/>
    </source>
</evidence>
<sequence length="30" mass="3628">MQQLMWIIDILTVVFWLLAAKNLVERARKK</sequence>
<keyword evidence="1" id="KW-1133">Transmembrane helix</keyword>
<feature type="transmembrane region" description="Helical" evidence="1">
    <location>
        <begin position="6"/>
        <end position="24"/>
    </location>
</feature>
<keyword evidence="1" id="KW-0472">Membrane</keyword>
<organism evidence="2">
    <name type="scientific">Siphoviridae sp. ctuaf34</name>
    <dbReference type="NCBI Taxonomy" id="2826504"/>
    <lineage>
        <taxon>Viruses</taxon>
        <taxon>Duplodnaviria</taxon>
        <taxon>Heunggongvirae</taxon>
        <taxon>Uroviricota</taxon>
        <taxon>Caudoviricetes</taxon>
    </lineage>
</organism>
<name>A0A8S5N9T7_9CAUD</name>
<protein>
    <submittedName>
        <fullName evidence="2">Uncharacterized protein</fullName>
    </submittedName>
</protein>
<proteinExistence type="predicted"/>
<keyword evidence="1" id="KW-0812">Transmembrane</keyword>